<accession>A0A2G5H9V0</accession>
<feature type="chain" id="PRO_5013761120" description="SnoaL-like domain-containing protein" evidence="1">
    <location>
        <begin position="23"/>
        <end position="185"/>
    </location>
</feature>
<feature type="signal peptide" evidence="1">
    <location>
        <begin position="1"/>
        <end position="22"/>
    </location>
</feature>
<sequence length="185" mass="20634">MHFSMHLTSLLPLFLLCSPAFAQYGQNSACPPGSAIEGLTQAGYRTAWTIDSKNWTRLNEVFTQDVYYDSAALGQYGGKAEGIEQTREALQKAGEGAKTSHVVTNLYVEEVLSDEKARVITYITVTHWDLKALDDISKTFRVQYYCDDIWVCEDQAWKMQHSVVTNLGVGVEAPYNTQVVPEKAA</sequence>
<keyword evidence="1" id="KW-0732">Signal</keyword>
<evidence type="ECO:0000313" key="6">
    <source>
        <dbReference type="Proteomes" id="UP001302367"/>
    </source>
</evidence>
<keyword evidence="6" id="KW-1185">Reference proteome</keyword>
<dbReference type="OrthoDB" id="2148716at2759"/>
<dbReference type="EMBL" id="LKMD01000108">
    <property type="protein sequence ID" value="PIA89308.1"/>
    <property type="molecule type" value="Genomic_DNA"/>
</dbReference>
<organism evidence="3 5">
    <name type="scientific">Cercospora beticola</name>
    <name type="common">Sugarbeet leaf spot fungus</name>
    <dbReference type="NCBI Taxonomy" id="122368"/>
    <lineage>
        <taxon>Eukaryota</taxon>
        <taxon>Fungi</taxon>
        <taxon>Dikarya</taxon>
        <taxon>Ascomycota</taxon>
        <taxon>Pezizomycotina</taxon>
        <taxon>Dothideomycetes</taxon>
        <taxon>Dothideomycetidae</taxon>
        <taxon>Mycosphaerellales</taxon>
        <taxon>Mycosphaerellaceae</taxon>
        <taxon>Cercospora</taxon>
    </lineage>
</organism>
<dbReference type="Proteomes" id="UP001302367">
    <property type="component" value="Chromosome 5"/>
</dbReference>
<dbReference type="InterPro" id="IPR032710">
    <property type="entry name" value="NTF2-like_dom_sf"/>
</dbReference>
<dbReference type="Gene3D" id="3.10.450.50">
    <property type="match status" value="1"/>
</dbReference>
<dbReference type="SUPFAM" id="SSF54427">
    <property type="entry name" value="NTF2-like"/>
    <property type="match status" value="1"/>
</dbReference>
<protein>
    <recommendedName>
        <fullName evidence="2">SnoaL-like domain-containing protein</fullName>
    </recommendedName>
</protein>
<dbReference type="Pfam" id="PF13577">
    <property type="entry name" value="SnoaL_4"/>
    <property type="match status" value="1"/>
</dbReference>
<gene>
    <name evidence="3" type="ORF">CB0940_06948</name>
    <name evidence="4" type="ORF">RHO25_007502</name>
</gene>
<name>A0A2G5H9V0_CERBT</name>
<reference evidence="3 5" key="1">
    <citation type="submission" date="2015-10" db="EMBL/GenBank/DDBJ databases">
        <title>The cercosporin biosynthetic gene cluster was horizontally transferred to several fungal lineages and shown to be expanded in Cercospora beticola based on microsynteny with recipient genomes.</title>
        <authorList>
            <person name="De Jonge R."/>
            <person name="Ebert M.K."/>
            <person name="Suttle J.C."/>
            <person name="Jurick Ii W.M."/>
            <person name="Secor G.A."/>
            <person name="Thomma B.P."/>
            <person name="Van De Peer Y."/>
            <person name="Bolton M.D."/>
        </authorList>
    </citation>
    <scope>NUCLEOTIDE SEQUENCE [LARGE SCALE GENOMIC DNA]</scope>
    <source>
        <strain evidence="3 5">09-40</strain>
    </source>
</reference>
<dbReference type="EMBL" id="CP134188">
    <property type="protein sequence ID" value="WPB02866.1"/>
    <property type="molecule type" value="Genomic_DNA"/>
</dbReference>
<proteinExistence type="predicted"/>
<feature type="domain" description="SnoaL-like" evidence="2">
    <location>
        <begin position="37"/>
        <end position="161"/>
    </location>
</feature>
<evidence type="ECO:0000313" key="4">
    <source>
        <dbReference type="EMBL" id="WPB02866.1"/>
    </source>
</evidence>
<dbReference type="AlphaFoldDB" id="A0A2G5H9V0"/>
<dbReference type="InterPro" id="IPR037401">
    <property type="entry name" value="SnoaL-like"/>
</dbReference>
<evidence type="ECO:0000256" key="1">
    <source>
        <dbReference type="SAM" id="SignalP"/>
    </source>
</evidence>
<dbReference type="Proteomes" id="UP000230605">
    <property type="component" value="Chromosome 5"/>
</dbReference>
<reference evidence="4 6" key="2">
    <citation type="submission" date="2023-09" db="EMBL/GenBank/DDBJ databases">
        <title>Complete-Gapless Cercospora beticola genome.</title>
        <authorList>
            <person name="Wyatt N.A."/>
            <person name="Spanner R.E."/>
            <person name="Bolton M.D."/>
        </authorList>
    </citation>
    <scope>NUCLEOTIDE SEQUENCE [LARGE SCALE GENOMIC DNA]</scope>
    <source>
        <strain evidence="4">Cb09-40</strain>
    </source>
</reference>
<evidence type="ECO:0000259" key="2">
    <source>
        <dbReference type="Pfam" id="PF13577"/>
    </source>
</evidence>
<evidence type="ECO:0000313" key="5">
    <source>
        <dbReference type="Proteomes" id="UP000230605"/>
    </source>
</evidence>
<evidence type="ECO:0000313" key="3">
    <source>
        <dbReference type="EMBL" id="PIA89308.1"/>
    </source>
</evidence>